<keyword evidence="2" id="KW-1133">Transmembrane helix</keyword>
<evidence type="ECO:0000256" key="2">
    <source>
        <dbReference type="SAM" id="Phobius"/>
    </source>
</evidence>
<reference evidence="3" key="1">
    <citation type="submission" date="2022-01" db="EMBL/GenBank/DDBJ databases">
        <authorList>
            <person name="King R."/>
        </authorList>
    </citation>
    <scope>NUCLEOTIDE SEQUENCE</scope>
</reference>
<dbReference type="AlphaFoldDB" id="A0A9P0CCB2"/>
<feature type="transmembrane region" description="Helical" evidence="2">
    <location>
        <begin position="66"/>
        <end position="87"/>
    </location>
</feature>
<keyword evidence="4" id="KW-1185">Reference proteome</keyword>
<name>A0A9P0CCB2_9CUCU</name>
<feature type="transmembrane region" description="Helical" evidence="2">
    <location>
        <begin position="41"/>
        <end position="60"/>
    </location>
</feature>
<evidence type="ECO:0000313" key="4">
    <source>
        <dbReference type="Proteomes" id="UP001153636"/>
    </source>
</evidence>
<keyword evidence="2" id="KW-0812">Transmembrane</keyword>
<dbReference type="EMBL" id="OV651813">
    <property type="protein sequence ID" value="CAH1098566.1"/>
    <property type="molecule type" value="Genomic_DNA"/>
</dbReference>
<gene>
    <name evidence="3" type="ORF">PSYICH_LOCUS569</name>
</gene>
<organism evidence="3 4">
    <name type="scientific">Psylliodes chrysocephalus</name>
    <dbReference type="NCBI Taxonomy" id="3402493"/>
    <lineage>
        <taxon>Eukaryota</taxon>
        <taxon>Metazoa</taxon>
        <taxon>Ecdysozoa</taxon>
        <taxon>Arthropoda</taxon>
        <taxon>Hexapoda</taxon>
        <taxon>Insecta</taxon>
        <taxon>Pterygota</taxon>
        <taxon>Neoptera</taxon>
        <taxon>Endopterygota</taxon>
        <taxon>Coleoptera</taxon>
        <taxon>Polyphaga</taxon>
        <taxon>Cucujiformia</taxon>
        <taxon>Chrysomeloidea</taxon>
        <taxon>Chrysomelidae</taxon>
        <taxon>Galerucinae</taxon>
        <taxon>Alticini</taxon>
        <taxon>Psylliodes</taxon>
    </lineage>
</organism>
<keyword evidence="2" id="KW-0472">Membrane</keyword>
<feature type="region of interest" description="Disordered" evidence="1">
    <location>
        <begin position="112"/>
        <end position="151"/>
    </location>
</feature>
<sequence length="151" mass="17092">MVQFQEDHEKIVIEEPNVVVDDYVDIDNSTLEEEHRRTGRALATGIVIFLVSLGLYHAIVYGSSKLSALVGGFIIMLLYLVSLLYSWHRKKKLTKSNEAALERQIKEVIVNAKKSQEESKAKPSKRETENSEPSEPPDPGRPRLVRIYSVA</sequence>
<protein>
    <submittedName>
        <fullName evidence="3">Uncharacterized protein</fullName>
    </submittedName>
</protein>
<evidence type="ECO:0000256" key="1">
    <source>
        <dbReference type="SAM" id="MobiDB-lite"/>
    </source>
</evidence>
<accession>A0A9P0CCB2</accession>
<dbReference type="OrthoDB" id="6737830at2759"/>
<dbReference type="Proteomes" id="UP001153636">
    <property type="component" value="Chromosome 1"/>
</dbReference>
<proteinExistence type="predicted"/>
<feature type="compositionally biased region" description="Basic and acidic residues" evidence="1">
    <location>
        <begin position="114"/>
        <end position="129"/>
    </location>
</feature>
<evidence type="ECO:0000313" key="3">
    <source>
        <dbReference type="EMBL" id="CAH1098566.1"/>
    </source>
</evidence>